<evidence type="ECO:0000313" key="1">
    <source>
        <dbReference type="EMBL" id="MCI88924.1"/>
    </source>
</evidence>
<reference evidence="1 2" key="1">
    <citation type="journal article" date="2018" name="Front. Plant Sci.">
        <title>Red Clover (Trifolium pratense) and Zigzag Clover (T. medium) - A Picture of Genomic Similarities and Differences.</title>
        <authorList>
            <person name="Dluhosova J."/>
            <person name="Istvanek J."/>
            <person name="Nedelnik J."/>
            <person name="Repkova J."/>
        </authorList>
    </citation>
    <scope>NUCLEOTIDE SEQUENCE [LARGE SCALE GENOMIC DNA]</scope>
    <source>
        <strain evidence="2">cv. 10/8</strain>
        <tissue evidence="1">Leaf</tissue>
    </source>
</reference>
<accession>A0A392VKL0</accession>
<dbReference type="AlphaFoldDB" id="A0A392VKL0"/>
<dbReference type="Proteomes" id="UP000265520">
    <property type="component" value="Unassembled WGS sequence"/>
</dbReference>
<dbReference type="EMBL" id="LXQA011206017">
    <property type="protein sequence ID" value="MCI88924.1"/>
    <property type="molecule type" value="Genomic_DNA"/>
</dbReference>
<feature type="non-terminal residue" evidence="1">
    <location>
        <position position="56"/>
    </location>
</feature>
<name>A0A392VKL0_9FABA</name>
<proteinExistence type="predicted"/>
<evidence type="ECO:0000313" key="2">
    <source>
        <dbReference type="Proteomes" id="UP000265520"/>
    </source>
</evidence>
<sequence>MLYGTDAMIPVEINPPSWRRETVTVEENNEALQENMDMIEELREKAHFREFAIKQR</sequence>
<comment type="caution">
    <text evidence="1">The sequence shown here is derived from an EMBL/GenBank/DDBJ whole genome shotgun (WGS) entry which is preliminary data.</text>
</comment>
<organism evidence="1 2">
    <name type="scientific">Trifolium medium</name>
    <dbReference type="NCBI Taxonomy" id="97028"/>
    <lineage>
        <taxon>Eukaryota</taxon>
        <taxon>Viridiplantae</taxon>
        <taxon>Streptophyta</taxon>
        <taxon>Embryophyta</taxon>
        <taxon>Tracheophyta</taxon>
        <taxon>Spermatophyta</taxon>
        <taxon>Magnoliopsida</taxon>
        <taxon>eudicotyledons</taxon>
        <taxon>Gunneridae</taxon>
        <taxon>Pentapetalae</taxon>
        <taxon>rosids</taxon>
        <taxon>fabids</taxon>
        <taxon>Fabales</taxon>
        <taxon>Fabaceae</taxon>
        <taxon>Papilionoideae</taxon>
        <taxon>50 kb inversion clade</taxon>
        <taxon>NPAAA clade</taxon>
        <taxon>Hologalegina</taxon>
        <taxon>IRL clade</taxon>
        <taxon>Trifolieae</taxon>
        <taxon>Trifolium</taxon>
    </lineage>
</organism>
<protein>
    <submittedName>
        <fullName evidence="1">Gag-pol polyprotein</fullName>
    </submittedName>
</protein>
<keyword evidence="2" id="KW-1185">Reference proteome</keyword>